<feature type="region of interest" description="Disordered" evidence="2">
    <location>
        <begin position="142"/>
        <end position="179"/>
    </location>
</feature>
<feature type="region of interest" description="Disordered" evidence="2">
    <location>
        <begin position="1"/>
        <end position="40"/>
    </location>
</feature>
<proteinExistence type="predicted"/>
<gene>
    <name evidence="3" type="ORF">AMSG_03020</name>
</gene>
<feature type="compositionally biased region" description="Pro residues" evidence="2">
    <location>
        <begin position="22"/>
        <end position="33"/>
    </location>
</feature>
<feature type="coiled-coil region" evidence="1">
    <location>
        <begin position="263"/>
        <end position="290"/>
    </location>
</feature>
<name>A0A0L0D2Q8_THETB</name>
<sequence>MSSELQPTPPRSSSQATSRSLGPPPPPRPPSPPSAESLATAARTLSARLDQERHAKRSALATNVRLLARITELEKSLAAAESTVPPAVASELAETAAMARREAAARAQAQAEVKAQAKKIAVTAAMVERLERKLDATRKAYNTLANSGRTPGRAGGRSRARRAGKTAEGRPAAASPRAAAIRARLAANRAKAGSDGDRAGADAGNATDDAGTVFLTAVPPPAGNSATPVSSASANGVSPASRQADVSSPQHLAFLLDREAAARARDKELIASLRASRREAQREAAALRTKLALLAGSPLFSKYLAAISQDC</sequence>
<keyword evidence="4" id="KW-1185">Reference proteome</keyword>
<evidence type="ECO:0000256" key="1">
    <source>
        <dbReference type="SAM" id="Coils"/>
    </source>
</evidence>
<dbReference type="Proteomes" id="UP000054408">
    <property type="component" value="Unassembled WGS sequence"/>
</dbReference>
<dbReference type="EMBL" id="GL349443">
    <property type="protein sequence ID" value="KNC46584.1"/>
    <property type="molecule type" value="Genomic_DNA"/>
</dbReference>
<reference evidence="3 4" key="1">
    <citation type="submission" date="2010-05" db="EMBL/GenBank/DDBJ databases">
        <title>The Genome Sequence of Thecamonas trahens ATCC 50062.</title>
        <authorList>
            <consortium name="The Broad Institute Genome Sequencing Platform"/>
            <person name="Russ C."/>
            <person name="Cuomo C."/>
            <person name="Shea T."/>
            <person name="Young S.K."/>
            <person name="Zeng Q."/>
            <person name="Koehrsen M."/>
            <person name="Haas B."/>
            <person name="Borodovsky M."/>
            <person name="Guigo R."/>
            <person name="Alvarado L."/>
            <person name="Berlin A."/>
            <person name="Bochicchio J."/>
            <person name="Borenstein D."/>
            <person name="Chapman S."/>
            <person name="Chen Z."/>
            <person name="Freedman E."/>
            <person name="Gellesch M."/>
            <person name="Goldberg J."/>
            <person name="Griggs A."/>
            <person name="Gujja S."/>
            <person name="Heilman E."/>
            <person name="Heiman D."/>
            <person name="Hepburn T."/>
            <person name="Howarth C."/>
            <person name="Jen D."/>
            <person name="Larson L."/>
            <person name="Mehta T."/>
            <person name="Park D."/>
            <person name="Pearson M."/>
            <person name="Roberts A."/>
            <person name="Saif S."/>
            <person name="Shenoy N."/>
            <person name="Sisk P."/>
            <person name="Stolte C."/>
            <person name="Sykes S."/>
            <person name="Thomson T."/>
            <person name="Walk T."/>
            <person name="White J."/>
            <person name="Yandava C."/>
            <person name="Burger G."/>
            <person name="Gray M.W."/>
            <person name="Holland P.W.H."/>
            <person name="King N."/>
            <person name="Lang F.B.F."/>
            <person name="Roger A.J."/>
            <person name="Ruiz-Trillo I."/>
            <person name="Lander E."/>
            <person name="Nusbaum C."/>
        </authorList>
    </citation>
    <scope>NUCLEOTIDE SEQUENCE [LARGE SCALE GENOMIC DNA]</scope>
    <source>
        <strain evidence="3 4">ATCC 50062</strain>
    </source>
</reference>
<feature type="compositionally biased region" description="Polar residues" evidence="2">
    <location>
        <begin position="1"/>
        <end position="15"/>
    </location>
</feature>
<feature type="region of interest" description="Disordered" evidence="2">
    <location>
        <begin position="220"/>
        <end position="245"/>
    </location>
</feature>
<keyword evidence="1" id="KW-0175">Coiled coil</keyword>
<feature type="compositionally biased region" description="Polar residues" evidence="2">
    <location>
        <begin position="224"/>
        <end position="245"/>
    </location>
</feature>
<organism evidence="3 4">
    <name type="scientific">Thecamonas trahens ATCC 50062</name>
    <dbReference type="NCBI Taxonomy" id="461836"/>
    <lineage>
        <taxon>Eukaryota</taxon>
        <taxon>Apusozoa</taxon>
        <taxon>Apusomonadida</taxon>
        <taxon>Apusomonadidae</taxon>
        <taxon>Thecamonas</taxon>
    </lineage>
</organism>
<evidence type="ECO:0000256" key="2">
    <source>
        <dbReference type="SAM" id="MobiDB-lite"/>
    </source>
</evidence>
<protein>
    <submittedName>
        <fullName evidence="3">Uncharacterized protein</fullName>
    </submittedName>
</protein>
<dbReference type="RefSeq" id="XP_013760360.1">
    <property type="nucleotide sequence ID" value="XM_013904906.1"/>
</dbReference>
<evidence type="ECO:0000313" key="4">
    <source>
        <dbReference type="Proteomes" id="UP000054408"/>
    </source>
</evidence>
<feature type="compositionally biased region" description="Low complexity" evidence="2">
    <location>
        <begin position="169"/>
        <end position="179"/>
    </location>
</feature>
<dbReference type="GeneID" id="25562659"/>
<evidence type="ECO:0000313" key="3">
    <source>
        <dbReference type="EMBL" id="KNC46584.1"/>
    </source>
</evidence>
<dbReference type="AlphaFoldDB" id="A0A0L0D2Q8"/>
<accession>A0A0L0D2Q8</accession>